<gene>
    <name evidence="1" type="ORF">VSA01S_10570</name>
</gene>
<reference evidence="1 2" key="1">
    <citation type="submission" date="2019-07" db="EMBL/GenBank/DDBJ databases">
        <title>Whole genome shotgun sequence of Vibrio sagamiensis NBRC 104589.</title>
        <authorList>
            <person name="Hosoyama A."/>
            <person name="Uohara A."/>
            <person name="Ohji S."/>
            <person name="Ichikawa N."/>
        </authorList>
    </citation>
    <scope>NUCLEOTIDE SEQUENCE [LARGE SCALE GENOMIC DNA]</scope>
    <source>
        <strain evidence="1 2">NBRC 104589</strain>
    </source>
</reference>
<dbReference type="RefSeq" id="WP_039983491.1">
    <property type="nucleotide sequence ID" value="NZ_BAOJ01000208.1"/>
</dbReference>
<sequence length="161" mass="18095">MEFIEELEKHQKRRGYNFGSIENFEAWCDEVQPLLHFSQKHERVFEQAKSAALVTYRIGSKQDAVNNMNEAIGIVNQAIVFGKTIKTASELEAGVQQESSGVAYPEKVTLLWLVKHVEVKHWLGAAVFIIAVFTAGIKVGNSAFYQDYFQAPSAIVETKTN</sequence>
<proteinExistence type="predicted"/>
<protein>
    <submittedName>
        <fullName evidence="1">Uncharacterized protein</fullName>
    </submittedName>
</protein>
<organism evidence="1 2">
    <name type="scientific">Vibrio sagamiensis NBRC 104589</name>
    <dbReference type="NCBI Taxonomy" id="1219064"/>
    <lineage>
        <taxon>Bacteria</taxon>
        <taxon>Pseudomonadati</taxon>
        <taxon>Pseudomonadota</taxon>
        <taxon>Gammaproteobacteria</taxon>
        <taxon>Vibrionales</taxon>
        <taxon>Vibrionaceae</taxon>
        <taxon>Vibrio</taxon>
    </lineage>
</organism>
<dbReference type="AlphaFoldDB" id="A0A511QCC2"/>
<evidence type="ECO:0000313" key="2">
    <source>
        <dbReference type="Proteomes" id="UP000321922"/>
    </source>
</evidence>
<keyword evidence="2" id="KW-1185">Reference proteome</keyword>
<evidence type="ECO:0000313" key="1">
    <source>
        <dbReference type="EMBL" id="GEM74945.1"/>
    </source>
</evidence>
<comment type="caution">
    <text evidence="1">The sequence shown here is derived from an EMBL/GenBank/DDBJ whole genome shotgun (WGS) entry which is preliminary data.</text>
</comment>
<dbReference type="Proteomes" id="UP000321922">
    <property type="component" value="Unassembled WGS sequence"/>
</dbReference>
<accession>A0A511QCC2</accession>
<dbReference type="EMBL" id="BJXJ01000008">
    <property type="protein sequence ID" value="GEM74945.1"/>
    <property type="molecule type" value="Genomic_DNA"/>
</dbReference>
<name>A0A511QCC2_9VIBR</name>